<proteinExistence type="predicted"/>
<evidence type="ECO:0000256" key="1">
    <source>
        <dbReference type="SAM" id="MobiDB-lite"/>
    </source>
</evidence>
<gene>
    <name evidence="2" type="ORF">B0H67DRAFT_122393</name>
</gene>
<organism evidence="2 3">
    <name type="scientific">Lasiosphaeris hirsuta</name>
    <dbReference type="NCBI Taxonomy" id="260670"/>
    <lineage>
        <taxon>Eukaryota</taxon>
        <taxon>Fungi</taxon>
        <taxon>Dikarya</taxon>
        <taxon>Ascomycota</taxon>
        <taxon>Pezizomycotina</taxon>
        <taxon>Sordariomycetes</taxon>
        <taxon>Sordariomycetidae</taxon>
        <taxon>Sordariales</taxon>
        <taxon>Lasiosphaeriaceae</taxon>
        <taxon>Lasiosphaeris</taxon>
    </lineage>
</organism>
<comment type="caution">
    <text evidence="2">The sequence shown here is derived from an EMBL/GenBank/DDBJ whole genome shotgun (WGS) entry which is preliminary data.</text>
</comment>
<name>A0AA40AZY8_9PEZI</name>
<protein>
    <submittedName>
        <fullName evidence="2">Uncharacterized protein</fullName>
    </submittedName>
</protein>
<accession>A0AA40AZY8</accession>
<dbReference type="Proteomes" id="UP001172102">
    <property type="component" value="Unassembled WGS sequence"/>
</dbReference>
<dbReference type="AlphaFoldDB" id="A0AA40AZY8"/>
<reference evidence="2" key="1">
    <citation type="submission" date="2023-06" db="EMBL/GenBank/DDBJ databases">
        <title>Genome-scale phylogeny and comparative genomics of the fungal order Sordariales.</title>
        <authorList>
            <consortium name="Lawrence Berkeley National Laboratory"/>
            <person name="Hensen N."/>
            <person name="Bonometti L."/>
            <person name="Westerberg I."/>
            <person name="Brannstrom I.O."/>
            <person name="Guillou S."/>
            <person name="Cros-Aarteil S."/>
            <person name="Calhoun S."/>
            <person name="Haridas S."/>
            <person name="Kuo A."/>
            <person name="Mondo S."/>
            <person name="Pangilinan J."/>
            <person name="Riley R."/>
            <person name="Labutti K."/>
            <person name="Andreopoulos B."/>
            <person name="Lipzen A."/>
            <person name="Chen C."/>
            <person name="Yanf M."/>
            <person name="Daum C."/>
            <person name="Ng V."/>
            <person name="Clum A."/>
            <person name="Steindorff A."/>
            <person name="Ohm R."/>
            <person name="Martin F."/>
            <person name="Silar P."/>
            <person name="Natvig D."/>
            <person name="Lalanne C."/>
            <person name="Gautier V."/>
            <person name="Ament-Velasquez S.L."/>
            <person name="Kruys A."/>
            <person name="Hutchinson M.I."/>
            <person name="Powell A.J."/>
            <person name="Barry K."/>
            <person name="Miller A.N."/>
            <person name="Grigoriev I.V."/>
            <person name="Debuchy R."/>
            <person name="Gladieux P."/>
            <person name="Thoren M.H."/>
            <person name="Johannesson H."/>
        </authorList>
    </citation>
    <scope>NUCLEOTIDE SEQUENCE</scope>
    <source>
        <strain evidence="2">SMH4607-1</strain>
    </source>
</reference>
<feature type="compositionally biased region" description="Basic and acidic residues" evidence="1">
    <location>
        <begin position="1"/>
        <end position="28"/>
    </location>
</feature>
<evidence type="ECO:0000313" key="3">
    <source>
        <dbReference type="Proteomes" id="UP001172102"/>
    </source>
</evidence>
<keyword evidence="3" id="KW-1185">Reference proteome</keyword>
<dbReference type="EMBL" id="JAUKUA010000002">
    <property type="protein sequence ID" value="KAK0725142.1"/>
    <property type="molecule type" value="Genomic_DNA"/>
</dbReference>
<evidence type="ECO:0000313" key="2">
    <source>
        <dbReference type="EMBL" id="KAK0725142.1"/>
    </source>
</evidence>
<sequence>MQKLQEKEIQNRSKTKDGKPLNRSKADAGNKNSINTRRPSRRKAGRIEARGRSRPLFFLFFFFSQHRNRRPAAAAWQIGHCPTLFSETPNGMPSASHSGTSCGRRRQRRLTAPAALTADGRAQADGLLVLLVILSLSFWSDFQNAIAGRKRRFSAEQGCFRVSPEFAGFAVAWLGSTRVVLAVPPAVTSRPWSFRGFNGEELSQNCPIQAGTQGGHCSGHDAGQIRF</sequence>
<feature type="region of interest" description="Disordered" evidence="1">
    <location>
        <begin position="1"/>
        <end position="47"/>
    </location>
</feature>